<sequence length="110" mass="12818">MPFFHQNLSPNTMRHGYKLPELETDFTPKTPATTPPSPNRRRSKLKPDRFWTAPAPVWKINYKTSQLESTAEDPFHHSLQPKRKDSHDHLAANRAQISSPFPFTQRRKEA</sequence>
<dbReference type="AlphaFoldDB" id="A0A139ICM1"/>
<feature type="region of interest" description="Disordered" evidence="1">
    <location>
        <begin position="1"/>
        <end position="48"/>
    </location>
</feature>
<proteinExistence type="predicted"/>
<evidence type="ECO:0000313" key="2">
    <source>
        <dbReference type="EMBL" id="KXT12460.1"/>
    </source>
</evidence>
<accession>A0A139ICM1</accession>
<reference evidence="2 3" key="1">
    <citation type="submission" date="2015-07" db="EMBL/GenBank/DDBJ databases">
        <title>Comparative genomics of the Sigatoka disease complex on banana suggests a link between parallel evolutionary changes in Pseudocercospora fijiensis and Pseudocercospora eumusae and increased virulence on the banana host.</title>
        <authorList>
            <person name="Chang T.-C."/>
            <person name="Salvucci A."/>
            <person name="Crous P.W."/>
            <person name="Stergiopoulos I."/>
        </authorList>
    </citation>
    <scope>NUCLEOTIDE SEQUENCE [LARGE SCALE GENOMIC DNA]</scope>
    <source>
        <strain evidence="2 3">CBS 116634</strain>
    </source>
</reference>
<evidence type="ECO:0000256" key="1">
    <source>
        <dbReference type="SAM" id="MobiDB-lite"/>
    </source>
</evidence>
<gene>
    <name evidence="2" type="ORF">AC579_7352</name>
</gene>
<feature type="compositionally biased region" description="Polar residues" evidence="1">
    <location>
        <begin position="1"/>
        <end position="12"/>
    </location>
</feature>
<dbReference type="Proteomes" id="UP000073492">
    <property type="component" value="Unassembled WGS sequence"/>
</dbReference>
<dbReference type="EMBL" id="LFZO01000150">
    <property type="protein sequence ID" value="KXT12460.1"/>
    <property type="molecule type" value="Genomic_DNA"/>
</dbReference>
<name>A0A139ICM1_9PEZI</name>
<feature type="compositionally biased region" description="Basic and acidic residues" evidence="1">
    <location>
        <begin position="82"/>
        <end position="91"/>
    </location>
</feature>
<protein>
    <submittedName>
        <fullName evidence="2">Uncharacterized protein</fullName>
    </submittedName>
</protein>
<feature type="region of interest" description="Disordered" evidence="1">
    <location>
        <begin position="69"/>
        <end position="110"/>
    </location>
</feature>
<comment type="caution">
    <text evidence="2">The sequence shown here is derived from an EMBL/GenBank/DDBJ whole genome shotgun (WGS) entry which is preliminary data.</text>
</comment>
<organism evidence="2 3">
    <name type="scientific">Pseudocercospora musae</name>
    <dbReference type="NCBI Taxonomy" id="113226"/>
    <lineage>
        <taxon>Eukaryota</taxon>
        <taxon>Fungi</taxon>
        <taxon>Dikarya</taxon>
        <taxon>Ascomycota</taxon>
        <taxon>Pezizomycotina</taxon>
        <taxon>Dothideomycetes</taxon>
        <taxon>Dothideomycetidae</taxon>
        <taxon>Mycosphaerellales</taxon>
        <taxon>Mycosphaerellaceae</taxon>
        <taxon>Pseudocercospora</taxon>
    </lineage>
</organism>
<keyword evidence="3" id="KW-1185">Reference proteome</keyword>
<evidence type="ECO:0000313" key="3">
    <source>
        <dbReference type="Proteomes" id="UP000073492"/>
    </source>
</evidence>